<keyword evidence="2" id="KW-1185">Reference proteome</keyword>
<reference evidence="2" key="1">
    <citation type="submission" date="2015-05" db="EMBL/GenBank/DDBJ databases">
        <title>Draft genome of Nitrosomonas communis strain Nm2.</title>
        <authorList>
            <person name="Kozlowski J.A."/>
            <person name="Kits K.D."/>
            <person name="Stein L.Y."/>
        </authorList>
    </citation>
    <scope>NUCLEOTIDE SEQUENCE [LARGE SCALE GENOMIC DNA]</scope>
    <source>
        <strain evidence="2">Nm2</strain>
    </source>
</reference>
<evidence type="ECO:0000313" key="2">
    <source>
        <dbReference type="Proteomes" id="UP000034156"/>
    </source>
</evidence>
<sequence length="62" mass="6680">MAGIAAETLVDVPLMAWGIHEAPGNLSYIYFCASGSYKNRPPGEVAGLYRLDISTHSIELLV</sequence>
<reference evidence="1 2" key="2">
    <citation type="journal article" date="2016" name="Genome Announc.">
        <title>Genome Sequence of Nitrosomonas communis Strain Nm2, a Mesophilic Ammonia-Oxidizing Bacterium Isolated from Mediterranean Soil.</title>
        <authorList>
            <person name="Kozlowski J.A."/>
            <person name="Kits K.D."/>
            <person name="Stein L.Y."/>
        </authorList>
    </citation>
    <scope>NUCLEOTIDE SEQUENCE [LARGE SCALE GENOMIC DNA]</scope>
    <source>
        <strain evidence="1 2">Nm2</strain>
    </source>
</reference>
<gene>
    <name evidence="1" type="ORF">AAW31_14620</name>
</gene>
<evidence type="ECO:0000313" key="1">
    <source>
        <dbReference type="EMBL" id="AKH38757.1"/>
    </source>
</evidence>
<dbReference type="EMBL" id="CP011451">
    <property type="protein sequence ID" value="AKH38757.1"/>
    <property type="molecule type" value="Genomic_DNA"/>
</dbReference>
<dbReference type="AlphaFoldDB" id="A0A0F7KIR8"/>
<dbReference type="OrthoDB" id="3332247at2"/>
<dbReference type="KEGG" id="nco:AAW31_14620"/>
<dbReference type="Proteomes" id="UP000034156">
    <property type="component" value="Chromosome"/>
</dbReference>
<proteinExistence type="predicted"/>
<protein>
    <submittedName>
        <fullName evidence="1">Uncharacterized protein</fullName>
    </submittedName>
</protein>
<dbReference type="RefSeq" id="WP_046850793.1">
    <property type="nucleotide sequence ID" value="NZ_CBDIPD010000110.1"/>
</dbReference>
<dbReference type="PATRIC" id="fig|44574.3.peg.3540"/>
<organism evidence="1 2">
    <name type="scientific">Nitrosomonas communis</name>
    <dbReference type="NCBI Taxonomy" id="44574"/>
    <lineage>
        <taxon>Bacteria</taxon>
        <taxon>Pseudomonadati</taxon>
        <taxon>Pseudomonadota</taxon>
        <taxon>Betaproteobacteria</taxon>
        <taxon>Nitrosomonadales</taxon>
        <taxon>Nitrosomonadaceae</taxon>
        <taxon>Nitrosomonas</taxon>
    </lineage>
</organism>
<accession>A0A0F7KIR8</accession>
<name>A0A0F7KIR8_9PROT</name>